<evidence type="ECO:0000313" key="6">
    <source>
        <dbReference type="Proteomes" id="UP000006746"/>
    </source>
</evidence>
<dbReference type="Gene3D" id="3.40.50.1820">
    <property type="entry name" value="alpha/beta hydrolase"/>
    <property type="match status" value="1"/>
</dbReference>
<dbReference type="Proteomes" id="UP000006746">
    <property type="component" value="Unassembled WGS sequence"/>
</dbReference>
<keyword evidence="3" id="KW-1133">Transmembrane helix</keyword>
<dbReference type="eggNOG" id="ENOG502ZRCS">
    <property type="taxonomic scope" value="Bacteria"/>
</dbReference>
<proteinExistence type="predicted"/>
<evidence type="ECO:0000256" key="4">
    <source>
        <dbReference type="ARBA" id="ARBA00023136"/>
    </source>
</evidence>
<evidence type="ECO:0000256" key="2">
    <source>
        <dbReference type="ARBA" id="ARBA00022692"/>
    </source>
</evidence>
<keyword evidence="2" id="KW-0812">Transmembrane</keyword>
<evidence type="ECO:0000313" key="5">
    <source>
        <dbReference type="EMBL" id="EKE70906.1"/>
    </source>
</evidence>
<dbReference type="InterPro" id="IPR007941">
    <property type="entry name" value="DUF726"/>
</dbReference>
<evidence type="ECO:0000256" key="1">
    <source>
        <dbReference type="ARBA" id="ARBA00004141"/>
    </source>
</evidence>
<sequence>MSAGALPLAPLIGVHGFMYDPEDGGHNNPSQQLYPQWAEMTGRPVQGFAYYSIPFGWRAFRPVTSILNTIGAFVGSWGRGYLHPYRRAWALAEEAGERLARMIVSGEFGPAPVDIICHSLGSRVALTAIADLNNHGLSALVRRVILLNAAEIEDAAIFVASRTPDIRYLNLSVEGDRVLRYLGSWMGPVDGRCAGRRGLLSRPLAPANWLDIPLDDASAQRTAALRGWSIAGDEPGCLGDHWYSYRHKGNWPLVRAFLGGDRLTGFRMVG</sequence>
<evidence type="ECO:0000256" key="3">
    <source>
        <dbReference type="ARBA" id="ARBA00022989"/>
    </source>
</evidence>
<gene>
    <name evidence="5" type="ORF">P24_15224</name>
</gene>
<dbReference type="RefSeq" id="WP_008945648.1">
    <property type="nucleotide sequence ID" value="NZ_AMRL01000024.1"/>
</dbReference>
<organism evidence="5 6">
    <name type="scientific">Oceanibaculum indicum P24</name>
    <dbReference type="NCBI Taxonomy" id="1207063"/>
    <lineage>
        <taxon>Bacteria</taxon>
        <taxon>Pseudomonadati</taxon>
        <taxon>Pseudomonadota</taxon>
        <taxon>Alphaproteobacteria</taxon>
        <taxon>Rhodospirillales</taxon>
        <taxon>Oceanibaculaceae</taxon>
        <taxon>Oceanibaculum</taxon>
    </lineage>
</organism>
<keyword evidence="6" id="KW-1185">Reference proteome</keyword>
<keyword evidence="4" id="KW-0472">Membrane</keyword>
<name>K2IL97_9PROT</name>
<dbReference type="InterPro" id="IPR029058">
    <property type="entry name" value="AB_hydrolase_fold"/>
</dbReference>
<reference evidence="5 6" key="1">
    <citation type="journal article" date="2012" name="J. Bacteriol.">
        <title>Genome Sequence of Oceanibaculum indicum Type Strain P24.</title>
        <authorList>
            <person name="Lai Q."/>
            <person name="Shao Z."/>
        </authorList>
    </citation>
    <scope>NUCLEOTIDE SEQUENCE [LARGE SCALE GENOMIC DNA]</scope>
    <source>
        <strain evidence="5 6">P24</strain>
    </source>
</reference>
<protein>
    <recommendedName>
        <fullName evidence="7">Alpha/beta hydrolase</fullName>
    </recommendedName>
</protein>
<dbReference type="EMBL" id="AMRL01000024">
    <property type="protein sequence ID" value="EKE70906.1"/>
    <property type="molecule type" value="Genomic_DNA"/>
</dbReference>
<dbReference type="GO" id="GO:0016020">
    <property type="term" value="C:membrane"/>
    <property type="evidence" value="ECO:0007669"/>
    <property type="project" value="UniProtKB-SubCell"/>
</dbReference>
<comment type="subcellular location">
    <subcellularLocation>
        <location evidence="1">Membrane</location>
        <topology evidence="1">Multi-pass membrane protein</topology>
    </subcellularLocation>
</comment>
<accession>K2IL97</accession>
<dbReference type="STRING" id="1207063.P24_15224"/>
<dbReference type="AlphaFoldDB" id="K2IL97"/>
<dbReference type="Pfam" id="PF05277">
    <property type="entry name" value="DUF726"/>
    <property type="match status" value="1"/>
</dbReference>
<evidence type="ECO:0008006" key="7">
    <source>
        <dbReference type="Google" id="ProtNLM"/>
    </source>
</evidence>
<comment type="caution">
    <text evidence="5">The sequence shown here is derived from an EMBL/GenBank/DDBJ whole genome shotgun (WGS) entry which is preliminary data.</text>
</comment>
<dbReference type="SUPFAM" id="SSF53474">
    <property type="entry name" value="alpha/beta-Hydrolases"/>
    <property type="match status" value="1"/>
</dbReference>